<organism evidence="2 3">
    <name type="scientific">Phytophthora rubi</name>
    <dbReference type="NCBI Taxonomy" id="129364"/>
    <lineage>
        <taxon>Eukaryota</taxon>
        <taxon>Sar</taxon>
        <taxon>Stramenopiles</taxon>
        <taxon>Oomycota</taxon>
        <taxon>Peronosporomycetes</taxon>
        <taxon>Peronosporales</taxon>
        <taxon>Peronosporaceae</taxon>
        <taxon>Phytophthora</taxon>
    </lineage>
</organism>
<sequence>MMRAAGTDGPTGTVPLFTPVLPPMIESVSYEALVKWKRDRRDYESKMQASCRVTGEDYNAVVQSIRDSFEPRLLEVFCQPQLNVEPADATEGMLTAEIEHIVSSIKNATLPDIKELFKKELRMKKDESDVNARLMDYYKNFNTIVEDNGLTECFSGVAGTKEKCKRLVSRLWPKSLKDEVKQCVRFTHIEAAKDPRALFRLILEKATEFERQHQRLRLQKLGKAQNALGREDTSGVDHGEFDGVGERGQDRQEVEATQFVEASARTPKCQEMHWLRGCPTASRKDKEEFWTKIKNARNKKAKLKRLGELLPYPDRVVTLNGKLELPYRPDSGSDYTVIGHSHWNELKALDPSVVAVELEESILNQTFGSTTVTAKYKG</sequence>
<evidence type="ECO:0000256" key="1">
    <source>
        <dbReference type="SAM" id="MobiDB-lite"/>
    </source>
</evidence>
<comment type="caution">
    <text evidence="2">The sequence shown here is derived from an EMBL/GenBank/DDBJ whole genome shotgun (WGS) entry which is preliminary data.</text>
</comment>
<dbReference type="EMBL" id="QXFU01001694">
    <property type="protein sequence ID" value="KAE8997238.1"/>
    <property type="molecule type" value="Genomic_DNA"/>
</dbReference>
<evidence type="ECO:0000313" key="2">
    <source>
        <dbReference type="EMBL" id="KAE8997238.1"/>
    </source>
</evidence>
<gene>
    <name evidence="2" type="ORF">PR002_g19094</name>
</gene>
<protein>
    <submittedName>
        <fullName evidence="2">Uncharacterized protein</fullName>
    </submittedName>
</protein>
<feature type="compositionally biased region" description="Basic and acidic residues" evidence="1">
    <location>
        <begin position="229"/>
        <end position="248"/>
    </location>
</feature>
<dbReference type="AlphaFoldDB" id="A0A6A3JV23"/>
<dbReference type="OrthoDB" id="124333at2759"/>
<accession>A0A6A3JV23</accession>
<dbReference type="Proteomes" id="UP000435112">
    <property type="component" value="Unassembled WGS sequence"/>
</dbReference>
<reference evidence="2 3" key="1">
    <citation type="submission" date="2018-09" db="EMBL/GenBank/DDBJ databases">
        <title>Genomic investigation of the strawberry pathogen Phytophthora fragariae indicates pathogenicity is determined by transcriptional variation in three key races.</title>
        <authorList>
            <person name="Adams T.M."/>
            <person name="Armitage A.D."/>
            <person name="Sobczyk M.K."/>
            <person name="Bates H.J."/>
            <person name="Dunwell J.M."/>
            <person name="Nellist C.F."/>
            <person name="Harrison R.J."/>
        </authorList>
    </citation>
    <scope>NUCLEOTIDE SEQUENCE [LARGE SCALE GENOMIC DNA]</scope>
    <source>
        <strain evidence="2 3">SCRP324</strain>
    </source>
</reference>
<feature type="region of interest" description="Disordered" evidence="1">
    <location>
        <begin position="227"/>
        <end position="248"/>
    </location>
</feature>
<evidence type="ECO:0000313" key="3">
    <source>
        <dbReference type="Proteomes" id="UP000435112"/>
    </source>
</evidence>
<name>A0A6A3JV23_9STRA</name>
<proteinExistence type="predicted"/>